<proteinExistence type="predicted"/>
<gene>
    <name evidence="3" type="ORF">SAMN06295960_2787</name>
</gene>
<dbReference type="PROSITE" id="PS51272">
    <property type="entry name" value="SLH"/>
    <property type="match status" value="1"/>
</dbReference>
<organism evidence="3 4">
    <name type="scientific">Paenibacillus aquistagni</name>
    <dbReference type="NCBI Taxonomy" id="1852522"/>
    <lineage>
        <taxon>Bacteria</taxon>
        <taxon>Bacillati</taxon>
        <taxon>Bacillota</taxon>
        <taxon>Bacilli</taxon>
        <taxon>Bacillales</taxon>
        <taxon>Paenibacillaceae</taxon>
        <taxon>Paenibacillus</taxon>
    </lineage>
</organism>
<dbReference type="AlphaFoldDB" id="A0A1X7KY83"/>
<dbReference type="InterPro" id="IPR001119">
    <property type="entry name" value="SLH_dom"/>
</dbReference>
<feature type="domain" description="SLH" evidence="2">
    <location>
        <begin position="106"/>
        <end position="169"/>
    </location>
</feature>
<dbReference type="Proteomes" id="UP000193834">
    <property type="component" value="Unassembled WGS sequence"/>
</dbReference>
<keyword evidence="4" id="KW-1185">Reference proteome</keyword>
<protein>
    <submittedName>
        <fullName evidence="3">S-layer homology domain-containing protein</fullName>
    </submittedName>
</protein>
<dbReference type="RefSeq" id="WP_085494948.1">
    <property type="nucleotide sequence ID" value="NZ_FXAZ01000003.1"/>
</dbReference>
<evidence type="ECO:0000256" key="1">
    <source>
        <dbReference type="SAM" id="MobiDB-lite"/>
    </source>
</evidence>
<name>A0A1X7KY83_9BACL</name>
<feature type="compositionally biased region" description="Polar residues" evidence="1">
    <location>
        <begin position="1"/>
        <end position="16"/>
    </location>
</feature>
<dbReference type="OrthoDB" id="1706086at2"/>
<evidence type="ECO:0000259" key="2">
    <source>
        <dbReference type="PROSITE" id="PS51272"/>
    </source>
</evidence>
<dbReference type="STRING" id="1852522.SAMN06295960_2787"/>
<sequence>MREMGYQSSKKNSQQPKEFRGGEKKVMKKRLALLLSVAMAFSMFANVAFGASSDLTTTQKYDALVKEGIFTGIAGSNDPQLNATTTRAQFAKVLALTLDLAPVNTGNSFKDQNYSKHWAKPYVEALVKENLITGYADGKFHFNDTVTGEQMAKTFGAALGLEEVKDAAAIEGVSKWAYGWVQAVKDAGFDWSENGKWNVPAKRATLVEASYDVREQTSVQVESAKAIDEKTVEVKFTDGETEKVTLDKALVEGQETTIKVEHKGKSYDVKVTLKALAVEAKATGVKKVEATLTRAVDTTKAKVEIKRGSSAITTKEVKFSDDNTSIQIETGSKMLEGEYTLTISGASEKAVSTTFKVEAEKVTKIELLSDKAAADKTFDNLMVGYRVLNQYGDDMSNTASINWNASKGSVSANNGRLTISNSINGATVGKYVLGETIVVTGVETNSTTTVTANLTVSTQSMLDKIEFKGLYNADKKELNTDSDFSTYYLLFDAYDQYGNKMSKTEARDGMIITSSNPTIADISVVATTYGDRPNVVDKVGPNFDSLGVALKNPANNQLKFDGKVTFRAITTGTGKQYSYDVDVKKASTVTKFTLQNPENTVASGETVKIPFAAYDQEGNEITSHKALNDKVTVSVTQGTIAYKKDAATGKFVLEYTAPTTTADTKVALTSIVKANGNSSQVLFDVRKSKYPQVVSGLKDFNANVGVNGETKLNNDTIKIQDQYGREMSMNDAIGAGYTLELKNNNIDYVAHSGLAITAKDGSITLTGKKKGFASFDLTLVKDGVAQSNSTYSFNVNVVDKADISDYVVEDIATIADQSVVDATYKDKYQVGLKVYGQKSNGERVVLSPSEYTVVSNINGLEYNSANKLVAESVSFGDKNEVKGLVTVTINASETPKIVNKEVTVSKAAPKAAEIKVGDKGGVVTAVDGNVFTVSSITNAGQLLQNLKVKDQYGVELPATQYTSLVTATVTNYATDVVSVTGNGGAATGVLISAKPEKNLSGQEFSIVFTINGQSQTVKVVVE</sequence>
<evidence type="ECO:0000313" key="3">
    <source>
        <dbReference type="EMBL" id="SMG45859.1"/>
    </source>
</evidence>
<feature type="region of interest" description="Disordered" evidence="1">
    <location>
        <begin position="1"/>
        <end position="23"/>
    </location>
</feature>
<reference evidence="3 4" key="1">
    <citation type="submission" date="2017-04" db="EMBL/GenBank/DDBJ databases">
        <authorList>
            <person name="Afonso C.L."/>
            <person name="Miller P.J."/>
            <person name="Scott M.A."/>
            <person name="Spackman E."/>
            <person name="Goraichik I."/>
            <person name="Dimitrov K.M."/>
            <person name="Suarez D.L."/>
            <person name="Swayne D.E."/>
        </authorList>
    </citation>
    <scope>NUCLEOTIDE SEQUENCE [LARGE SCALE GENOMIC DNA]</scope>
    <source>
        <strain evidence="3 4">11</strain>
    </source>
</reference>
<dbReference type="EMBL" id="FXAZ01000003">
    <property type="protein sequence ID" value="SMG45859.1"/>
    <property type="molecule type" value="Genomic_DNA"/>
</dbReference>
<accession>A0A1X7KY83</accession>
<evidence type="ECO:0000313" key="4">
    <source>
        <dbReference type="Proteomes" id="UP000193834"/>
    </source>
</evidence>
<dbReference type="Pfam" id="PF00395">
    <property type="entry name" value="SLH"/>
    <property type="match status" value="1"/>
</dbReference>